<dbReference type="InParanoid" id="A0A804IIU3"/>
<name>A0A804IIU3_MUSAM</name>
<dbReference type="Gramene" id="Ma03_t32480.1">
    <property type="protein sequence ID" value="Ma03_p32480.1"/>
    <property type="gene ID" value="Ma03_g32480"/>
</dbReference>
<keyword evidence="2" id="KW-1185">Reference proteome</keyword>
<evidence type="ECO:0000313" key="2">
    <source>
        <dbReference type="Proteomes" id="UP000012960"/>
    </source>
</evidence>
<sequence length="41" mass="4684">MGLSMILQHFSFDLSPSYAHAPHTVLTLHPQHGAQIRFRKL</sequence>
<dbReference type="AlphaFoldDB" id="A0A804IIU3"/>
<dbReference type="EnsemblPlants" id="Ma03_t32480.1">
    <property type="protein sequence ID" value="Ma03_p32480.1"/>
    <property type="gene ID" value="Ma03_g32480"/>
</dbReference>
<protein>
    <submittedName>
        <fullName evidence="1">Uncharacterized protein</fullName>
    </submittedName>
</protein>
<dbReference type="Proteomes" id="UP000012960">
    <property type="component" value="Unplaced"/>
</dbReference>
<proteinExistence type="predicted"/>
<organism evidence="1 2">
    <name type="scientific">Musa acuminata subsp. malaccensis</name>
    <name type="common">Wild banana</name>
    <name type="synonym">Musa malaccensis</name>
    <dbReference type="NCBI Taxonomy" id="214687"/>
    <lineage>
        <taxon>Eukaryota</taxon>
        <taxon>Viridiplantae</taxon>
        <taxon>Streptophyta</taxon>
        <taxon>Embryophyta</taxon>
        <taxon>Tracheophyta</taxon>
        <taxon>Spermatophyta</taxon>
        <taxon>Magnoliopsida</taxon>
        <taxon>Liliopsida</taxon>
        <taxon>Zingiberales</taxon>
        <taxon>Musaceae</taxon>
        <taxon>Musa</taxon>
    </lineage>
</organism>
<accession>A0A804IIU3</accession>
<reference evidence="1" key="1">
    <citation type="submission" date="2021-05" db="UniProtKB">
        <authorList>
            <consortium name="EnsemblPlants"/>
        </authorList>
    </citation>
    <scope>IDENTIFICATION</scope>
    <source>
        <strain evidence="1">subsp. malaccensis</strain>
    </source>
</reference>
<evidence type="ECO:0000313" key="1">
    <source>
        <dbReference type="EnsemblPlants" id="Ma03_p32480.1"/>
    </source>
</evidence>